<dbReference type="GO" id="GO:0005737">
    <property type="term" value="C:cytoplasm"/>
    <property type="evidence" value="ECO:0007669"/>
    <property type="project" value="UniProtKB-SubCell"/>
</dbReference>
<keyword evidence="7" id="KW-0378">Hydrolase</keyword>
<evidence type="ECO:0000256" key="6">
    <source>
        <dbReference type="ARBA" id="ARBA00022759"/>
    </source>
</evidence>
<keyword evidence="3" id="KW-0963">Cytoplasm</keyword>
<keyword evidence="8" id="KW-0040">ANK repeat</keyword>
<organism evidence="11 12">
    <name type="scientific">Marivirga atlantica</name>
    <dbReference type="NCBI Taxonomy" id="1548457"/>
    <lineage>
        <taxon>Bacteria</taxon>
        <taxon>Pseudomonadati</taxon>
        <taxon>Bacteroidota</taxon>
        <taxon>Cytophagia</taxon>
        <taxon>Cytophagales</taxon>
        <taxon>Marivirgaceae</taxon>
        <taxon>Marivirga</taxon>
    </lineage>
</organism>
<protein>
    <recommendedName>
        <fullName evidence="10">VLRF1 domain-containing protein</fullName>
    </recommendedName>
</protein>
<evidence type="ECO:0000256" key="4">
    <source>
        <dbReference type="ARBA" id="ARBA00022722"/>
    </source>
</evidence>
<dbReference type="InterPro" id="IPR047139">
    <property type="entry name" value="ANKZ1/VMS1"/>
</dbReference>
<evidence type="ECO:0000313" key="11">
    <source>
        <dbReference type="EMBL" id="MBL0765942.1"/>
    </source>
</evidence>
<keyword evidence="4" id="KW-0540">Nuclease</keyword>
<accession>A0A937ANI5</accession>
<evidence type="ECO:0000256" key="2">
    <source>
        <dbReference type="ARBA" id="ARBA00009262"/>
    </source>
</evidence>
<dbReference type="Proteomes" id="UP000642920">
    <property type="component" value="Unassembled WGS sequence"/>
</dbReference>
<keyword evidence="12" id="KW-1185">Reference proteome</keyword>
<evidence type="ECO:0000256" key="1">
    <source>
        <dbReference type="ARBA" id="ARBA00004496"/>
    </source>
</evidence>
<dbReference type="GO" id="GO:0004519">
    <property type="term" value="F:endonuclease activity"/>
    <property type="evidence" value="ECO:0007669"/>
    <property type="project" value="UniProtKB-KW"/>
</dbReference>
<dbReference type="InterPro" id="IPR041175">
    <property type="entry name" value="VLRF1/Vms1"/>
</dbReference>
<proteinExistence type="inferred from homology"/>
<feature type="domain" description="VLRF1" evidence="10">
    <location>
        <begin position="68"/>
        <end position="206"/>
    </location>
</feature>
<evidence type="ECO:0000256" key="5">
    <source>
        <dbReference type="ARBA" id="ARBA00022737"/>
    </source>
</evidence>
<dbReference type="Pfam" id="PF18826">
    <property type="entry name" value="bVLRF1"/>
    <property type="match status" value="1"/>
</dbReference>
<dbReference type="GO" id="GO:0036503">
    <property type="term" value="P:ERAD pathway"/>
    <property type="evidence" value="ECO:0007669"/>
    <property type="project" value="TreeGrafter"/>
</dbReference>
<sequence>MSASNKQLLPAEEVEHHFKQLLPTADSCIYEPPKHRLVFESESVDTSYLRLPIHYIWNEAARSIITTEDKAYLISIIESGNAALAYCEDDQIIEHKVFKAYMVRKKQGKSQIKHLKTKGKSKAGSRVRLANTEHFFEEIQERITEWLEYFEIEQIALSCSKTLYPFLFSDNFELDRKDERLIKIPKHIPEANFDNLLSIHGYLMNGELIEVV</sequence>
<keyword evidence="5" id="KW-0677">Repeat</keyword>
<reference evidence="11" key="1">
    <citation type="submission" date="2021-01" db="EMBL/GenBank/DDBJ databases">
        <title>Marivirga sp. nov., isolated from intertidal surface sediments.</title>
        <authorList>
            <person name="Zhang M."/>
        </authorList>
    </citation>
    <scope>NUCLEOTIDE SEQUENCE</scope>
    <source>
        <strain evidence="11">SM1354</strain>
    </source>
</reference>
<evidence type="ECO:0000256" key="3">
    <source>
        <dbReference type="ARBA" id="ARBA00022490"/>
    </source>
</evidence>
<gene>
    <name evidence="11" type="ORF">JKP34_11810</name>
</gene>
<evidence type="ECO:0000313" key="12">
    <source>
        <dbReference type="Proteomes" id="UP000642920"/>
    </source>
</evidence>
<evidence type="ECO:0000259" key="10">
    <source>
        <dbReference type="PROSITE" id="PS52044"/>
    </source>
</evidence>
<evidence type="ECO:0000256" key="9">
    <source>
        <dbReference type="ARBA" id="ARBA00023054"/>
    </source>
</evidence>
<dbReference type="GO" id="GO:0016787">
    <property type="term" value="F:hydrolase activity"/>
    <property type="evidence" value="ECO:0007669"/>
    <property type="project" value="UniProtKB-KW"/>
</dbReference>
<dbReference type="PROSITE" id="PS52044">
    <property type="entry name" value="VLRF1"/>
    <property type="match status" value="1"/>
</dbReference>
<name>A0A937ANI5_9BACT</name>
<dbReference type="AlphaFoldDB" id="A0A937ANI5"/>
<evidence type="ECO:0000256" key="7">
    <source>
        <dbReference type="ARBA" id="ARBA00022801"/>
    </source>
</evidence>
<comment type="subcellular location">
    <subcellularLocation>
        <location evidence="1">Cytoplasm</location>
    </subcellularLocation>
</comment>
<dbReference type="PANTHER" id="PTHR16036:SF2">
    <property type="entry name" value="TRNA ENDONUCLEASE ANKZF1"/>
    <property type="match status" value="1"/>
</dbReference>
<comment type="similarity">
    <text evidence="2">Belongs to the ANKZF1/VMS1 family.</text>
</comment>
<comment type="caution">
    <text evidence="11">The sequence shown here is derived from an EMBL/GenBank/DDBJ whole genome shotgun (WGS) entry which is preliminary data.</text>
</comment>
<dbReference type="RefSeq" id="WP_201921572.1">
    <property type="nucleotide sequence ID" value="NZ_JAERQG010000003.1"/>
</dbReference>
<keyword evidence="6" id="KW-0255">Endonuclease</keyword>
<dbReference type="PANTHER" id="PTHR16036">
    <property type="entry name" value="ANKYRIN REPEAT AND ZINC FINGER DOMAIN-CONTAINING PROTEIN 1"/>
    <property type="match status" value="1"/>
</dbReference>
<evidence type="ECO:0000256" key="8">
    <source>
        <dbReference type="ARBA" id="ARBA00023043"/>
    </source>
</evidence>
<keyword evidence="9" id="KW-0175">Coiled coil</keyword>
<dbReference type="EMBL" id="JAERQG010000003">
    <property type="protein sequence ID" value="MBL0765942.1"/>
    <property type="molecule type" value="Genomic_DNA"/>
</dbReference>